<dbReference type="CDD" id="cd00397">
    <property type="entry name" value="DNA_BRE_C"/>
    <property type="match status" value="1"/>
</dbReference>
<comment type="caution">
    <text evidence="3">The sequence shown here is derived from an EMBL/GenBank/DDBJ whole genome shotgun (WGS) entry which is preliminary data.</text>
</comment>
<name>A0ABW1INU9_9BACL</name>
<dbReference type="SUPFAM" id="SSF56349">
    <property type="entry name" value="DNA breaking-rejoining enzymes"/>
    <property type="match status" value="1"/>
</dbReference>
<dbReference type="InterPro" id="IPR002104">
    <property type="entry name" value="Integrase_catalytic"/>
</dbReference>
<sequence length="186" mass="21786">MPYDKYLHRDLPNDAELQSFFQTIQLYSDQPVMELAAFGLMLCLGLRIHEVAGIRYEDVNLENKSISVFGKNEKSAILPLPDPLHKYLEKLFVKHTQDSYGFGNNSQTVIRELRERYKLYSFVSGWNYPGGPHLLRHVFISRLSEREDCPPQLLMYLARHDRPENTARYVHRSTRQLNDAVNKINF</sequence>
<dbReference type="RefSeq" id="WP_379894083.1">
    <property type="nucleotide sequence ID" value="NZ_CBCSCT010000075.1"/>
</dbReference>
<proteinExistence type="predicted"/>
<dbReference type="EMBL" id="JBHSQV010000132">
    <property type="protein sequence ID" value="MFC5986762.1"/>
    <property type="molecule type" value="Genomic_DNA"/>
</dbReference>
<dbReference type="Pfam" id="PF00589">
    <property type="entry name" value="Phage_integrase"/>
    <property type="match status" value="1"/>
</dbReference>
<evidence type="ECO:0000259" key="2">
    <source>
        <dbReference type="PROSITE" id="PS51898"/>
    </source>
</evidence>
<accession>A0ABW1INU9</accession>
<dbReference type="Gene3D" id="1.10.443.10">
    <property type="entry name" value="Intergrase catalytic core"/>
    <property type="match status" value="1"/>
</dbReference>
<organism evidence="3 4">
    <name type="scientific">Marinicrinis lubricantis</name>
    <dbReference type="NCBI Taxonomy" id="2086470"/>
    <lineage>
        <taxon>Bacteria</taxon>
        <taxon>Bacillati</taxon>
        <taxon>Bacillota</taxon>
        <taxon>Bacilli</taxon>
        <taxon>Bacillales</taxon>
        <taxon>Paenibacillaceae</taxon>
    </lineage>
</organism>
<evidence type="ECO:0000313" key="3">
    <source>
        <dbReference type="EMBL" id="MFC5986762.1"/>
    </source>
</evidence>
<dbReference type="PROSITE" id="PS51898">
    <property type="entry name" value="TYR_RECOMBINASE"/>
    <property type="match status" value="1"/>
</dbReference>
<protein>
    <submittedName>
        <fullName evidence="3">Tyrosine-type recombinase/integrase</fullName>
    </submittedName>
</protein>
<feature type="domain" description="Tyr recombinase" evidence="2">
    <location>
        <begin position="6"/>
        <end position="182"/>
    </location>
</feature>
<dbReference type="InterPro" id="IPR011010">
    <property type="entry name" value="DNA_brk_join_enz"/>
</dbReference>
<dbReference type="Proteomes" id="UP001596250">
    <property type="component" value="Unassembled WGS sequence"/>
</dbReference>
<dbReference type="InterPro" id="IPR013762">
    <property type="entry name" value="Integrase-like_cat_sf"/>
</dbReference>
<keyword evidence="4" id="KW-1185">Reference proteome</keyword>
<keyword evidence="1" id="KW-0233">DNA recombination</keyword>
<evidence type="ECO:0000313" key="4">
    <source>
        <dbReference type="Proteomes" id="UP001596250"/>
    </source>
</evidence>
<evidence type="ECO:0000256" key="1">
    <source>
        <dbReference type="ARBA" id="ARBA00023172"/>
    </source>
</evidence>
<gene>
    <name evidence="3" type="ORF">ACFPXP_10070</name>
</gene>
<reference evidence="4" key="1">
    <citation type="journal article" date="2019" name="Int. J. Syst. Evol. Microbiol.">
        <title>The Global Catalogue of Microorganisms (GCM) 10K type strain sequencing project: providing services to taxonomists for standard genome sequencing and annotation.</title>
        <authorList>
            <consortium name="The Broad Institute Genomics Platform"/>
            <consortium name="The Broad Institute Genome Sequencing Center for Infectious Disease"/>
            <person name="Wu L."/>
            <person name="Ma J."/>
        </authorList>
    </citation>
    <scope>NUCLEOTIDE SEQUENCE [LARGE SCALE GENOMIC DNA]</scope>
    <source>
        <strain evidence="4">CCM 8749</strain>
    </source>
</reference>